<protein>
    <submittedName>
        <fullName evidence="1">Uncharacterized protein</fullName>
    </submittedName>
</protein>
<proteinExistence type="predicted"/>
<name>A0AAV4UKZ0_CAEEX</name>
<dbReference type="EMBL" id="BPLR01013073">
    <property type="protein sequence ID" value="GIY58526.1"/>
    <property type="molecule type" value="Genomic_DNA"/>
</dbReference>
<organism evidence="1 2">
    <name type="scientific">Caerostris extrusa</name>
    <name type="common">Bark spider</name>
    <name type="synonym">Caerostris bankana</name>
    <dbReference type="NCBI Taxonomy" id="172846"/>
    <lineage>
        <taxon>Eukaryota</taxon>
        <taxon>Metazoa</taxon>
        <taxon>Ecdysozoa</taxon>
        <taxon>Arthropoda</taxon>
        <taxon>Chelicerata</taxon>
        <taxon>Arachnida</taxon>
        <taxon>Araneae</taxon>
        <taxon>Araneomorphae</taxon>
        <taxon>Entelegynae</taxon>
        <taxon>Araneoidea</taxon>
        <taxon>Araneidae</taxon>
        <taxon>Caerostris</taxon>
    </lineage>
</organism>
<dbReference type="Proteomes" id="UP001054945">
    <property type="component" value="Unassembled WGS sequence"/>
</dbReference>
<evidence type="ECO:0000313" key="1">
    <source>
        <dbReference type="EMBL" id="GIY58526.1"/>
    </source>
</evidence>
<sequence length="130" mass="14867">MKGFWIFYDIAISSATKDECSKANSKPEESFRISTANEFNEINDARESSQPFLQKSQPIMLPMTYRLKETSQIFLMNLQNTIKEFISKISPAKWAGKDNHRDIVPPIYLHSPNRLCSSSATHEDLSTSTF</sequence>
<gene>
    <name evidence="1" type="ORF">CEXT_479061</name>
</gene>
<reference evidence="1 2" key="1">
    <citation type="submission" date="2021-06" db="EMBL/GenBank/DDBJ databases">
        <title>Caerostris extrusa draft genome.</title>
        <authorList>
            <person name="Kono N."/>
            <person name="Arakawa K."/>
        </authorList>
    </citation>
    <scope>NUCLEOTIDE SEQUENCE [LARGE SCALE GENOMIC DNA]</scope>
</reference>
<comment type="caution">
    <text evidence="1">The sequence shown here is derived from an EMBL/GenBank/DDBJ whole genome shotgun (WGS) entry which is preliminary data.</text>
</comment>
<keyword evidence="2" id="KW-1185">Reference proteome</keyword>
<dbReference type="AlphaFoldDB" id="A0AAV4UKZ0"/>
<accession>A0AAV4UKZ0</accession>
<evidence type="ECO:0000313" key="2">
    <source>
        <dbReference type="Proteomes" id="UP001054945"/>
    </source>
</evidence>